<comment type="caution">
    <text evidence="3">The sequence shown here is derived from an EMBL/GenBank/DDBJ whole genome shotgun (WGS) entry which is preliminary data.</text>
</comment>
<evidence type="ECO:0000313" key="3">
    <source>
        <dbReference type="EMBL" id="MBM6947917.1"/>
    </source>
</evidence>
<dbReference type="PANTHER" id="PTHR33434:SF3">
    <property type="entry name" value="DEGV DOMAIN-CONTAINING PROTEIN YITS"/>
    <property type="match status" value="1"/>
</dbReference>
<keyword evidence="2" id="KW-0446">Lipid-binding</keyword>
<proteinExistence type="predicted"/>
<dbReference type="GO" id="GO:0008289">
    <property type="term" value="F:lipid binding"/>
    <property type="evidence" value="ECO:0007669"/>
    <property type="project" value="UniProtKB-KW"/>
</dbReference>
<evidence type="ECO:0000256" key="1">
    <source>
        <dbReference type="ARBA" id="ARBA00003238"/>
    </source>
</evidence>
<dbReference type="Gene3D" id="2.20.28.50">
    <property type="entry name" value="degv family protein"/>
    <property type="match status" value="1"/>
</dbReference>
<reference evidence="3" key="1">
    <citation type="submission" date="2020-08" db="EMBL/GenBank/DDBJ databases">
        <authorList>
            <person name="Cejkova D."/>
            <person name="Kubasova T."/>
            <person name="Jahodarova E."/>
            <person name="Rychlik I."/>
        </authorList>
    </citation>
    <scope>NUCLEOTIDE SEQUENCE</scope>
    <source>
        <strain evidence="3">An582</strain>
    </source>
</reference>
<organism evidence="3 4">
    <name type="scientific">Mordavella massiliensis</name>
    <dbReference type="NCBI Taxonomy" id="1871024"/>
    <lineage>
        <taxon>Bacteria</taxon>
        <taxon>Bacillati</taxon>
        <taxon>Bacillota</taxon>
        <taxon>Clostridia</taxon>
        <taxon>Eubacteriales</taxon>
        <taxon>Clostridiaceae</taxon>
        <taxon>Mordavella</taxon>
    </lineage>
</organism>
<comment type="function">
    <text evidence="1">May bind long-chain fatty acids, such as palmitate, and may play a role in lipid transport or fatty acid metabolism.</text>
</comment>
<accession>A0A939BF64</accession>
<dbReference type="SUPFAM" id="SSF82549">
    <property type="entry name" value="DAK1/DegV-like"/>
    <property type="match status" value="1"/>
</dbReference>
<dbReference type="InterPro" id="IPR043168">
    <property type="entry name" value="DegV_C"/>
</dbReference>
<dbReference type="AlphaFoldDB" id="A0A939BF64"/>
<dbReference type="InterPro" id="IPR003797">
    <property type="entry name" value="DegV"/>
</dbReference>
<evidence type="ECO:0000256" key="2">
    <source>
        <dbReference type="ARBA" id="ARBA00023121"/>
    </source>
</evidence>
<name>A0A939BF64_9CLOT</name>
<dbReference type="NCBIfam" id="TIGR00762">
    <property type="entry name" value="DegV"/>
    <property type="match status" value="1"/>
</dbReference>
<dbReference type="InterPro" id="IPR050270">
    <property type="entry name" value="DegV_domain_contain"/>
</dbReference>
<dbReference type="Gene3D" id="3.30.1180.10">
    <property type="match status" value="1"/>
</dbReference>
<protein>
    <submittedName>
        <fullName evidence="3">DegV family protein</fullName>
    </submittedName>
</protein>
<dbReference type="Proteomes" id="UP000705508">
    <property type="component" value="Unassembled WGS sequence"/>
</dbReference>
<dbReference type="PANTHER" id="PTHR33434">
    <property type="entry name" value="DEGV DOMAIN-CONTAINING PROTEIN DR_1986-RELATED"/>
    <property type="match status" value="1"/>
</dbReference>
<dbReference type="PROSITE" id="PS51482">
    <property type="entry name" value="DEGV"/>
    <property type="match status" value="1"/>
</dbReference>
<gene>
    <name evidence="3" type="ORF">H6A20_04450</name>
</gene>
<dbReference type="RefSeq" id="WP_204905962.1">
    <property type="nucleotide sequence ID" value="NZ_JACJKS010000004.1"/>
</dbReference>
<dbReference type="Gene3D" id="3.40.50.10440">
    <property type="entry name" value="Dihydroxyacetone kinase, domain 1"/>
    <property type="match status" value="1"/>
</dbReference>
<evidence type="ECO:0000313" key="4">
    <source>
        <dbReference type="Proteomes" id="UP000705508"/>
    </source>
</evidence>
<sequence length="287" mass="31545">MREYVITVNSTVDLPKEWLEERHVPVIPLKYTIDGQTYDDMAGLTSREFFQKLREGKMAVTSQINPGEAKAALEPFLKEGKDVLHLAFSSGLSGTCNSMMIAAEELREEYPEAKVIVIDTLCACLGEGLLLHKALQQKAAGKTIDETAAWVEENKLHICHDVTVDDLNHLHRGGRISKATAVVGTMVKIKPIIHMDNNGKLQVIGKERGRKKSLNTIVDMAAEQAKGWDNDIIMITHGDCIEDAEYVAGLVREKMGIDNILINNIGTVIGSHTGPGVVAVFCMGNKR</sequence>
<dbReference type="EMBL" id="JACJKS010000004">
    <property type="protein sequence ID" value="MBM6947917.1"/>
    <property type="molecule type" value="Genomic_DNA"/>
</dbReference>
<dbReference type="Pfam" id="PF02645">
    <property type="entry name" value="DegV"/>
    <property type="match status" value="1"/>
</dbReference>
<reference evidence="3" key="2">
    <citation type="journal article" date="2021" name="Sci. Rep.">
        <title>The distribution of antibiotic resistance genes in chicken gut microbiota commensals.</title>
        <authorList>
            <person name="Juricova H."/>
            <person name="Matiasovicova J."/>
            <person name="Kubasova T."/>
            <person name="Cejkova D."/>
            <person name="Rychlik I."/>
        </authorList>
    </citation>
    <scope>NUCLEOTIDE SEQUENCE</scope>
    <source>
        <strain evidence="3">An582</strain>
    </source>
</reference>